<dbReference type="Proteomes" id="UP000308197">
    <property type="component" value="Unassembled WGS sequence"/>
</dbReference>
<protein>
    <recommendedName>
        <fullName evidence="3">Protein kinase domain-containing protein</fullName>
    </recommendedName>
</protein>
<gene>
    <name evidence="1" type="ORF">K466DRAFT_664701</name>
</gene>
<evidence type="ECO:0000313" key="2">
    <source>
        <dbReference type="Proteomes" id="UP000308197"/>
    </source>
</evidence>
<organism evidence="1 2">
    <name type="scientific">Polyporus arcularius HHB13444</name>
    <dbReference type="NCBI Taxonomy" id="1314778"/>
    <lineage>
        <taxon>Eukaryota</taxon>
        <taxon>Fungi</taxon>
        <taxon>Dikarya</taxon>
        <taxon>Basidiomycota</taxon>
        <taxon>Agaricomycotina</taxon>
        <taxon>Agaricomycetes</taxon>
        <taxon>Polyporales</taxon>
        <taxon>Polyporaceae</taxon>
        <taxon>Polyporus</taxon>
    </lineage>
</organism>
<sequence>MPPRVQPYKIADKITVAVYCHGYTAEPWTGEFAANQRLSDVVSAIWKEELSRRVRDGTIEQEEVDLYHIPAGIPYEPTDTFVDRLGKHFKENEVEPLRTLVVSRLIGLMPSPAHNLDTHVYFVVGLPDEDGTSILPGLQPNEGEQEVGDGVTAVPQLLPVRERVTQHAQGIVSAPSHAAQLKVYARRQNQEHAYYDGRYRHNMEKDTRGPPISMFHPSFALFLARLNGPTEAVPLDEDLVGYTYQFMAKSTAIYLKESERVDVLSDLFTHILRREVETKRVGSANPDGSLSFEFVIQPGNRHIMIPVAIFEYKVEPGSGGCDAGVQALSAIENFWLASHKSDVRKRGCCPTFGVAMDGPWMRIYGAVLAGDRWIYQPLLPAVYTAISSKLPATHILSVCRVLQAFRDAIDDICRRTEQNVQHDPSHPFSEASDEKLANMCPTTRALRPTVMTPAPTTCGSLALRYEHVLDQHNLTYLATLTSDWQSLGLRWPRVVVKFVERYGEAAHRLLEREGFAPKLLYCGKPYADTSPEFSDMDMVVMEALPDDGVVDTQSIAVKPPAEARRKVRDAVNVLHRHGYVHGNVTWRTVYVARARRDPDVRLLNFDYAGKAGEVRYSLYLPQMPEDVKLPDDVAPMKLVTVGQDRYFLEKLFAEK</sequence>
<dbReference type="InParanoid" id="A0A5C3P7A8"/>
<accession>A0A5C3P7A8</accession>
<evidence type="ECO:0008006" key="3">
    <source>
        <dbReference type="Google" id="ProtNLM"/>
    </source>
</evidence>
<proteinExistence type="predicted"/>
<name>A0A5C3P7A8_9APHY</name>
<dbReference type="STRING" id="1314778.A0A5C3P7A8"/>
<evidence type="ECO:0000313" key="1">
    <source>
        <dbReference type="EMBL" id="TFK85152.1"/>
    </source>
</evidence>
<reference evidence="1 2" key="1">
    <citation type="journal article" date="2019" name="Nat. Ecol. Evol.">
        <title>Megaphylogeny resolves global patterns of mushroom evolution.</title>
        <authorList>
            <person name="Varga T."/>
            <person name="Krizsan K."/>
            <person name="Foldi C."/>
            <person name="Dima B."/>
            <person name="Sanchez-Garcia M."/>
            <person name="Sanchez-Ramirez S."/>
            <person name="Szollosi G.J."/>
            <person name="Szarkandi J.G."/>
            <person name="Papp V."/>
            <person name="Albert L."/>
            <person name="Andreopoulos W."/>
            <person name="Angelini C."/>
            <person name="Antonin V."/>
            <person name="Barry K.W."/>
            <person name="Bougher N.L."/>
            <person name="Buchanan P."/>
            <person name="Buyck B."/>
            <person name="Bense V."/>
            <person name="Catcheside P."/>
            <person name="Chovatia M."/>
            <person name="Cooper J."/>
            <person name="Damon W."/>
            <person name="Desjardin D."/>
            <person name="Finy P."/>
            <person name="Geml J."/>
            <person name="Haridas S."/>
            <person name="Hughes K."/>
            <person name="Justo A."/>
            <person name="Karasinski D."/>
            <person name="Kautmanova I."/>
            <person name="Kiss B."/>
            <person name="Kocsube S."/>
            <person name="Kotiranta H."/>
            <person name="LaButti K.M."/>
            <person name="Lechner B.E."/>
            <person name="Liimatainen K."/>
            <person name="Lipzen A."/>
            <person name="Lukacs Z."/>
            <person name="Mihaltcheva S."/>
            <person name="Morgado L.N."/>
            <person name="Niskanen T."/>
            <person name="Noordeloos M.E."/>
            <person name="Ohm R.A."/>
            <person name="Ortiz-Santana B."/>
            <person name="Ovrebo C."/>
            <person name="Racz N."/>
            <person name="Riley R."/>
            <person name="Savchenko A."/>
            <person name="Shiryaev A."/>
            <person name="Soop K."/>
            <person name="Spirin V."/>
            <person name="Szebenyi C."/>
            <person name="Tomsovsky M."/>
            <person name="Tulloss R.E."/>
            <person name="Uehling J."/>
            <person name="Grigoriev I.V."/>
            <person name="Vagvolgyi C."/>
            <person name="Papp T."/>
            <person name="Martin F.M."/>
            <person name="Miettinen O."/>
            <person name="Hibbett D.S."/>
            <person name="Nagy L.G."/>
        </authorList>
    </citation>
    <scope>NUCLEOTIDE SEQUENCE [LARGE SCALE GENOMIC DNA]</scope>
    <source>
        <strain evidence="1 2">HHB13444</strain>
    </source>
</reference>
<dbReference type="AlphaFoldDB" id="A0A5C3P7A8"/>
<dbReference type="EMBL" id="ML211271">
    <property type="protein sequence ID" value="TFK85152.1"/>
    <property type="molecule type" value="Genomic_DNA"/>
</dbReference>
<keyword evidence="2" id="KW-1185">Reference proteome</keyword>